<dbReference type="AlphaFoldDB" id="A0A7S4JE01"/>
<dbReference type="PANTHER" id="PTHR43157:SF31">
    <property type="entry name" value="PHOSPHATIDYLINOSITOL-GLYCAN BIOSYNTHESIS CLASS F PROTEIN"/>
    <property type="match status" value="1"/>
</dbReference>
<evidence type="ECO:0000256" key="2">
    <source>
        <dbReference type="SAM" id="MobiDB-lite"/>
    </source>
</evidence>
<evidence type="ECO:0000256" key="1">
    <source>
        <dbReference type="ARBA" id="ARBA00023002"/>
    </source>
</evidence>
<sequence length="425" mass="45652">MPTTNAVGAVALLLGLPLALYVGRASRALPPPTDPAAREAVRPYHDVEGAGKEYYARVPWYHEEERGWGAKGSGSSEATLSSSSSSSSPLGDKFALVTGGSSGIGRAAASELCRMGIGGVTITSRSLGRAAKAAGEMVASGCCARGQVRPTAADFADLDDVRALAARVRETHGRLDFLVLNAGGAIGIDHKFDYVTAATGHEYLYAGNYLGQFLLLNLLLDLVEKSGPSPRISVTSSIAHWVSTPDLDSILPSGEAATKSLQGAAAVDGFEQYGNTKLLQILMCFELQRRLGEESNITVTPVAPGYVNTDIMLQGERLGREKGNLVGVAISPVRGAQTTLHALLSHDIEGQKGYFLQPYWSPLHQRNFRTRLQRFLHIAIWEGSLQRWGWGAHMWLPHPNAHQRAFARRLWEESLDAVGLSSPSL</sequence>
<reference evidence="4" key="1">
    <citation type="submission" date="2021-01" db="EMBL/GenBank/DDBJ databases">
        <authorList>
            <person name="Corre E."/>
            <person name="Pelletier E."/>
            <person name="Niang G."/>
            <person name="Scheremetjew M."/>
            <person name="Finn R."/>
            <person name="Kale V."/>
            <person name="Holt S."/>
            <person name="Cochrane G."/>
            <person name="Meng A."/>
            <person name="Brown T."/>
            <person name="Cohen L."/>
        </authorList>
    </citation>
    <scope>NUCLEOTIDE SEQUENCE</scope>
    <source>
        <strain evidence="4">Isolate 1302-5</strain>
    </source>
</reference>
<gene>
    <name evidence="4" type="ORF">OAUR00152_LOCUS26576</name>
</gene>
<keyword evidence="3" id="KW-0732">Signal</keyword>
<feature type="chain" id="PRO_5031125934" description="Protochlorophyllide reductase" evidence="3">
    <location>
        <begin position="29"/>
        <end position="425"/>
    </location>
</feature>
<keyword evidence="1" id="KW-0560">Oxidoreductase</keyword>
<evidence type="ECO:0000313" key="4">
    <source>
        <dbReference type="EMBL" id="CAE2260616.1"/>
    </source>
</evidence>
<dbReference type="Pfam" id="PF00106">
    <property type="entry name" value="adh_short"/>
    <property type="match status" value="1"/>
</dbReference>
<dbReference type="PRINTS" id="PR00081">
    <property type="entry name" value="GDHRDH"/>
</dbReference>
<organism evidence="4">
    <name type="scientific">Odontella aurita</name>
    <dbReference type="NCBI Taxonomy" id="265563"/>
    <lineage>
        <taxon>Eukaryota</taxon>
        <taxon>Sar</taxon>
        <taxon>Stramenopiles</taxon>
        <taxon>Ochrophyta</taxon>
        <taxon>Bacillariophyta</taxon>
        <taxon>Mediophyceae</taxon>
        <taxon>Biddulphiophycidae</taxon>
        <taxon>Eupodiscales</taxon>
        <taxon>Odontellaceae</taxon>
        <taxon>Odontella</taxon>
    </lineage>
</organism>
<protein>
    <recommendedName>
        <fullName evidence="5">Protochlorophyllide reductase</fullName>
    </recommendedName>
</protein>
<feature type="compositionally biased region" description="Low complexity" evidence="2">
    <location>
        <begin position="73"/>
        <end position="88"/>
    </location>
</feature>
<evidence type="ECO:0008006" key="5">
    <source>
        <dbReference type="Google" id="ProtNLM"/>
    </source>
</evidence>
<accession>A0A7S4JE01</accession>
<proteinExistence type="predicted"/>
<dbReference type="InterPro" id="IPR002347">
    <property type="entry name" value="SDR_fam"/>
</dbReference>
<dbReference type="SUPFAM" id="SSF51735">
    <property type="entry name" value="NAD(P)-binding Rossmann-fold domains"/>
    <property type="match status" value="1"/>
</dbReference>
<dbReference type="GO" id="GO:0016491">
    <property type="term" value="F:oxidoreductase activity"/>
    <property type="evidence" value="ECO:0007669"/>
    <property type="project" value="UniProtKB-KW"/>
</dbReference>
<feature type="signal peptide" evidence="3">
    <location>
        <begin position="1"/>
        <end position="28"/>
    </location>
</feature>
<name>A0A7S4JE01_9STRA</name>
<dbReference type="EMBL" id="HBKQ01038450">
    <property type="protein sequence ID" value="CAE2260616.1"/>
    <property type="molecule type" value="Transcribed_RNA"/>
</dbReference>
<feature type="region of interest" description="Disordered" evidence="2">
    <location>
        <begin position="66"/>
        <end position="90"/>
    </location>
</feature>
<dbReference type="Gene3D" id="3.40.50.720">
    <property type="entry name" value="NAD(P)-binding Rossmann-like Domain"/>
    <property type="match status" value="1"/>
</dbReference>
<evidence type="ECO:0000256" key="3">
    <source>
        <dbReference type="SAM" id="SignalP"/>
    </source>
</evidence>
<dbReference type="PANTHER" id="PTHR43157">
    <property type="entry name" value="PHOSPHATIDYLINOSITOL-GLYCAN BIOSYNTHESIS CLASS F PROTEIN-RELATED"/>
    <property type="match status" value="1"/>
</dbReference>
<dbReference type="InterPro" id="IPR036291">
    <property type="entry name" value="NAD(P)-bd_dom_sf"/>
</dbReference>